<keyword evidence="1" id="KW-0732">Signal</keyword>
<proteinExistence type="predicted"/>
<dbReference type="Gene3D" id="3.40.33.10">
    <property type="entry name" value="CAP"/>
    <property type="match status" value="1"/>
</dbReference>
<dbReference type="PROSITE" id="PS01009">
    <property type="entry name" value="CRISP_1"/>
    <property type="match status" value="1"/>
</dbReference>
<dbReference type="InterPro" id="IPR001283">
    <property type="entry name" value="CRISP-related"/>
</dbReference>
<accession>A0A9N9KSE9</accession>
<dbReference type="InterPro" id="IPR018244">
    <property type="entry name" value="Allrgn_V5/Tpx1_CS"/>
</dbReference>
<keyword evidence="4" id="KW-1185">Reference proteome</keyword>
<dbReference type="Proteomes" id="UP000696280">
    <property type="component" value="Unassembled WGS sequence"/>
</dbReference>
<gene>
    <name evidence="3" type="ORF">HYFRA_00003232</name>
</gene>
<dbReference type="InterPro" id="IPR035940">
    <property type="entry name" value="CAP_sf"/>
</dbReference>
<dbReference type="PRINTS" id="PR00837">
    <property type="entry name" value="V5TPXLIKE"/>
</dbReference>
<protein>
    <recommendedName>
        <fullName evidence="2">SCP domain-containing protein</fullName>
    </recommendedName>
</protein>
<dbReference type="GO" id="GO:0005576">
    <property type="term" value="C:extracellular region"/>
    <property type="evidence" value="ECO:0007669"/>
    <property type="project" value="InterPro"/>
</dbReference>
<organism evidence="3 4">
    <name type="scientific">Hymenoscyphus fraxineus</name>
    <dbReference type="NCBI Taxonomy" id="746836"/>
    <lineage>
        <taxon>Eukaryota</taxon>
        <taxon>Fungi</taxon>
        <taxon>Dikarya</taxon>
        <taxon>Ascomycota</taxon>
        <taxon>Pezizomycotina</taxon>
        <taxon>Leotiomycetes</taxon>
        <taxon>Helotiales</taxon>
        <taxon>Helotiaceae</taxon>
        <taxon>Hymenoscyphus</taxon>
    </lineage>
</organism>
<dbReference type="OrthoDB" id="43654at2759"/>
<evidence type="ECO:0000313" key="3">
    <source>
        <dbReference type="EMBL" id="CAG8953039.1"/>
    </source>
</evidence>
<dbReference type="InterPro" id="IPR014044">
    <property type="entry name" value="CAP_dom"/>
</dbReference>
<dbReference type="EMBL" id="CAJVRL010000049">
    <property type="protein sequence ID" value="CAG8953039.1"/>
    <property type="molecule type" value="Genomic_DNA"/>
</dbReference>
<dbReference type="AlphaFoldDB" id="A0A9N9KSE9"/>
<evidence type="ECO:0000259" key="2">
    <source>
        <dbReference type="SMART" id="SM00198"/>
    </source>
</evidence>
<dbReference type="PANTHER" id="PTHR10334">
    <property type="entry name" value="CYSTEINE-RICH SECRETORY PROTEIN-RELATED"/>
    <property type="match status" value="1"/>
</dbReference>
<dbReference type="PROSITE" id="PS01010">
    <property type="entry name" value="CRISP_2"/>
    <property type="match status" value="1"/>
</dbReference>
<name>A0A9N9KSE9_9HELO</name>
<reference evidence="3" key="1">
    <citation type="submission" date="2021-07" db="EMBL/GenBank/DDBJ databases">
        <authorList>
            <person name="Durling M."/>
        </authorList>
    </citation>
    <scope>NUCLEOTIDE SEQUENCE</scope>
</reference>
<dbReference type="SMART" id="SM00198">
    <property type="entry name" value="SCP"/>
    <property type="match status" value="1"/>
</dbReference>
<dbReference type="Pfam" id="PF00188">
    <property type="entry name" value="CAP"/>
    <property type="match status" value="1"/>
</dbReference>
<feature type="domain" description="SCP" evidence="2">
    <location>
        <begin position="64"/>
        <end position="208"/>
    </location>
</feature>
<feature type="signal peptide" evidence="1">
    <location>
        <begin position="1"/>
        <end position="24"/>
    </location>
</feature>
<evidence type="ECO:0000313" key="4">
    <source>
        <dbReference type="Proteomes" id="UP000696280"/>
    </source>
</evidence>
<comment type="caution">
    <text evidence="3">The sequence shown here is derived from an EMBL/GenBank/DDBJ whole genome shotgun (WGS) entry which is preliminary data.</text>
</comment>
<dbReference type="SUPFAM" id="SSF55797">
    <property type="entry name" value="PR-1-like"/>
    <property type="match status" value="1"/>
</dbReference>
<sequence>MAPQTLKQPKALLPFLLLPMPILSTPTPAANPQIIYWTTAATVTVTAAPPPPQPPDPSFAFDETFKSQILADQNWYRAQHDAVSLVWNEELEESSRDWVGRCYFGHSVSGSPSHFGFEHKEGVGENIAAAYKNVVESVDAWGLERTNYNYSKPGFSEATGHFTQLVWKESREVGCARVECPPTNRPPNPLVPAWYVVCQYYPPGNIPGEYQKNVTPQSKGVLALGIGGTADGRFTISIPDAENNAEAVLNRGWMVFGTAVIGILAAMK</sequence>
<feature type="chain" id="PRO_5040492180" description="SCP domain-containing protein" evidence="1">
    <location>
        <begin position="25"/>
        <end position="268"/>
    </location>
</feature>
<evidence type="ECO:0000256" key="1">
    <source>
        <dbReference type="SAM" id="SignalP"/>
    </source>
</evidence>